<dbReference type="NCBIfam" id="TIGR01764">
    <property type="entry name" value="excise"/>
    <property type="match status" value="1"/>
</dbReference>
<feature type="domain" description="Helix-turn-helix" evidence="1">
    <location>
        <begin position="1"/>
        <end position="48"/>
    </location>
</feature>
<dbReference type="InterPro" id="IPR041657">
    <property type="entry name" value="HTH_17"/>
</dbReference>
<evidence type="ECO:0000259" key="1">
    <source>
        <dbReference type="Pfam" id="PF12728"/>
    </source>
</evidence>
<sequence>MKVPAAAKKLDVSEPTVWRMIRSGKLRAVRIGRNTVIPYAQLVALLEGDDLGGAQT</sequence>
<organism evidence="2 3">
    <name type="scientific">Methylobacterium terricola</name>
    <dbReference type="NCBI Taxonomy" id="2583531"/>
    <lineage>
        <taxon>Bacteria</taxon>
        <taxon>Pseudomonadati</taxon>
        <taxon>Pseudomonadota</taxon>
        <taxon>Alphaproteobacteria</taxon>
        <taxon>Hyphomicrobiales</taxon>
        <taxon>Methylobacteriaceae</taxon>
        <taxon>Methylobacterium</taxon>
    </lineage>
</organism>
<comment type="caution">
    <text evidence="2">The sequence shown here is derived from an EMBL/GenBank/DDBJ whole genome shotgun (WGS) entry which is preliminary data.</text>
</comment>
<accession>A0A5C4LPK5</accession>
<keyword evidence="3" id="KW-1185">Reference proteome</keyword>
<gene>
    <name evidence="2" type="ORF">FF100_04580</name>
</gene>
<dbReference type="InterPro" id="IPR010093">
    <property type="entry name" value="SinI_DNA-bd"/>
</dbReference>
<protein>
    <submittedName>
        <fullName evidence="2">Helix-turn-helix domain-containing protein</fullName>
    </submittedName>
</protein>
<reference evidence="2 3" key="1">
    <citation type="submission" date="2019-06" db="EMBL/GenBank/DDBJ databases">
        <title>Genome of Methylobacterium sp. 17Sr1-39.</title>
        <authorList>
            <person name="Seo T."/>
        </authorList>
    </citation>
    <scope>NUCLEOTIDE SEQUENCE [LARGE SCALE GENOMIC DNA]</scope>
    <source>
        <strain evidence="2 3">17Sr1-39</strain>
    </source>
</reference>
<dbReference type="AlphaFoldDB" id="A0A5C4LPK5"/>
<dbReference type="OrthoDB" id="597977at2"/>
<dbReference type="GO" id="GO:0003677">
    <property type="term" value="F:DNA binding"/>
    <property type="evidence" value="ECO:0007669"/>
    <property type="project" value="InterPro"/>
</dbReference>
<dbReference type="Pfam" id="PF12728">
    <property type="entry name" value="HTH_17"/>
    <property type="match status" value="1"/>
</dbReference>
<dbReference type="Proteomes" id="UP000305267">
    <property type="component" value="Unassembled WGS sequence"/>
</dbReference>
<evidence type="ECO:0000313" key="2">
    <source>
        <dbReference type="EMBL" id="TNC15359.1"/>
    </source>
</evidence>
<proteinExistence type="predicted"/>
<dbReference type="EMBL" id="VDDA01000002">
    <property type="protein sequence ID" value="TNC15359.1"/>
    <property type="molecule type" value="Genomic_DNA"/>
</dbReference>
<evidence type="ECO:0000313" key="3">
    <source>
        <dbReference type="Proteomes" id="UP000305267"/>
    </source>
</evidence>
<name>A0A5C4LPK5_9HYPH</name>